<evidence type="ECO:0000313" key="2">
    <source>
        <dbReference type="EMBL" id="KAK8015585.1"/>
    </source>
</evidence>
<organism evidence="2 3">
    <name type="scientific">Apiospora marii</name>
    <dbReference type="NCBI Taxonomy" id="335849"/>
    <lineage>
        <taxon>Eukaryota</taxon>
        <taxon>Fungi</taxon>
        <taxon>Dikarya</taxon>
        <taxon>Ascomycota</taxon>
        <taxon>Pezizomycotina</taxon>
        <taxon>Sordariomycetes</taxon>
        <taxon>Xylariomycetidae</taxon>
        <taxon>Amphisphaeriales</taxon>
        <taxon>Apiosporaceae</taxon>
        <taxon>Apiospora</taxon>
    </lineage>
</organism>
<protein>
    <recommendedName>
        <fullName evidence="1">Azaphilone pigments biosynthesis cluster protein L N-terminal domain-containing protein</fullName>
    </recommendedName>
</protein>
<gene>
    <name evidence="2" type="ORF">PG991_008473</name>
</gene>
<evidence type="ECO:0000313" key="3">
    <source>
        <dbReference type="Proteomes" id="UP001396898"/>
    </source>
</evidence>
<comment type="caution">
    <text evidence="2">The sequence shown here is derived from an EMBL/GenBank/DDBJ whole genome shotgun (WGS) entry which is preliminary data.</text>
</comment>
<keyword evidence="3" id="KW-1185">Reference proteome</keyword>
<reference evidence="2 3" key="1">
    <citation type="submission" date="2023-01" db="EMBL/GenBank/DDBJ databases">
        <title>Analysis of 21 Apiospora genomes using comparative genomics revels a genus with tremendous synthesis potential of carbohydrate active enzymes and secondary metabolites.</title>
        <authorList>
            <person name="Sorensen T."/>
        </authorList>
    </citation>
    <scope>NUCLEOTIDE SEQUENCE [LARGE SCALE GENOMIC DNA]</scope>
    <source>
        <strain evidence="2 3">CBS 20057</strain>
    </source>
</reference>
<proteinExistence type="predicted"/>
<name>A0ABR1RKV8_9PEZI</name>
<feature type="domain" description="Azaphilone pigments biosynthesis cluster protein L N-terminal" evidence="1">
    <location>
        <begin position="2"/>
        <end position="155"/>
    </location>
</feature>
<dbReference type="InterPro" id="IPR031348">
    <property type="entry name" value="PigL_N"/>
</dbReference>
<sequence>MADSLNITTSVNAVVTAVYTSCKTLEDTIDTIDRAPETLQNLRHDLRVLQGSLMSLKVALETMSTSKEELSPHQHTCLSELEPAILGCQTALDGFEYKISHIKSVSADEHAHWVDKACLPYHDKDVILLKSRLGDCKQTLDVAIGIMALQINRHALELRTETNGSRRKSIWEDQEKLQLLEAQTATTLGNLTGKVEVLDLVAQTLSQPGQAVELAAQTAKYVGHVIADQHIAQVVTMLHEHEELLKHCIKVCAVALSGATAETGARVKYAKAFSDAGRWVGNVGDIGTGDLFVEIGHPETRDIRASLGIGSKFKQAALEIFRR</sequence>
<dbReference type="Pfam" id="PF17111">
    <property type="entry name" value="PigL_N"/>
    <property type="match status" value="1"/>
</dbReference>
<evidence type="ECO:0000259" key="1">
    <source>
        <dbReference type="Pfam" id="PF17111"/>
    </source>
</evidence>
<dbReference type="Proteomes" id="UP001396898">
    <property type="component" value="Unassembled WGS sequence"/>
</dbReference>
<accession>A0ABR1RKV8</accession>
<dbReference type="EMBL" id="JAQQWI010000012">
    <property type="protein sequence ID" value="KAK8015585.1"/>
    <property type="molecule type" value="Genomic_DNA"/>
</dbReference>